<proteinExistence type="predicted"/>
<reference evidence="1" key="1">
    <citation type="submission" date="2022-07" db="EMBL/GenBank/DDBJ databases">
        <title>Phylogenomic reconstructions and comparative analyses of Kickxellomycotina fungi.</title>
        <authorList>
            <person name="Reynolds N.K."/>
            <person name="Stajich J.E."/>
            <person name="Barry K."/>
            <person name="Grigoriev I.V."/>
            <person name="Crous P."/>
            <person name="Smith M.E."/>
        </authorList>
    </citation>
    <scope>NUCLEOTIDE SEQUENCE</scope>
    <source>
        <strain evidence="1">NRRL 5244</strain>
    </source>
</reference>
<gene>
    <name evidence="1" type="ORF">FBU59_002630</name>
</gene>
<organism evidence="1 2">
    <name type="scientific">Linderina macrospora</name>
    <dbReference type="NCBI Taxonomy" id="4868"/>
    <lineage>
        <taxon>Eukaryota</taxon>
        <taxon>Fungi</taxon>
        <taxon>Fungi incertae sedis</taxon>
        <taxon>Zoopagomycota</taxon>
        <taxon>Kickxellomycotina</taxon>
        <taxon>Kickxellomycetes</taxon>
        <taxon>Kickxellales</taxon>
        <taxon>Kickxellaceae</taxon>
        <taxon>Linderina</taxon>
    </lineage>
</organism>
<accession>A0ACC1JAS0</accession>
<dbReference type="Proteomes" id="UP001150603">
    <property type="component" value="Unassembled WGS sequence"/>
</dbReference>
<evidence type="ECO:0000313" key="1">
    <source>
        <dbReference type="EMBL" id="KAJ1944335.1"/>
    </source>
</evidence>
<name>A0ACC1JAS0_9FUNG</name>
<dbReference type="EMBL" id="JANBPW010001483">
    <property type="protein sequence ID" value="KAJ1944335.1"/>
    <property type="molecule type" value="Genomic_DNA"/>
</dbReference>
<sequence length="231" mass="24801">MFFVTTQCVGVILSDEYIITAARCLYDDKKKAGSNMLIRIGYGNSDTALQKMVNVRKVTEHPDYNNDTFENDIAVLQVQKMDLEGMGITVAKVYQGTIESGSAATAIGWGTTDNKNSRSFAKKLKKADVYIGDDDACKTYDTTYFKGTFTSNNGTTICIDDSKSVGNGPCIGDTGGPLVITVDGEQQVAGILSYQGGPDGSTQCAADGGFDFYENLSNQLSFIQSETGLTL</sequence>
<protein>
    <submittedName>
        <fullName evidence="1">Uncharacterized protein</fullName>
    </submittedName>
</protein>
<comment type="caution">
    <text evidence="1">The sequence shown here is derived from an EMBL/GenBank/DDBJ whole genome shotgun (WGS) entry which is preliminary data.</text>
</comment>
<keyword evidence="2" id="KW-1185">Reference proteome</keyword>
<evidence type="ECO:0000313" key="2">
    <source>
        <dbReference type="Proteomes" id="UP001150603"/>
    </source>
</evidence>